<dbReference type="AlphaFoldDB" id="A0A2U3NT01"/>
<sequence length="191" mass="20954">MANGCLGHCRIMRFEEHLMRTAKALITATTVAASVFGGLAAAPTARAITKEDVAINGTFRVTSVGDYAQRNDQYFGEPTVYQTWTISSSCISTQECHGSVTSDQGWTAPLYMLDGEMWKVRRQVPNWERCEDGTAFSGMQTYFFYPVNDNGGFQIGSRVLSGKDKTVGPSGACGQNNWLDIAMPLRLDQLS</sequence>
<organism evidence="1 2">
    <name type="scientific">Mycobacterium rhizamassiliense</name>
    <dbReference type="NCBI Taxonomy" id="1841860"/>
    <lineage>
        <taxon>Bacteria</taxon>
        <taxon>Bacillati</taxon>
        <taxon>Actinomycetota</taxon>
        <taxon>Actinomycetes</taxon>
        <taxon>Mycobacteriales</taxon>
        <taxon>Mycobacteriaceae</taxon>
        <taxon>Mycobacterium</taxon>
    </lineage>
</organism>
<name>A0A2U3NT01_9MYCO</name>
<protein>
    <submittedName>
        <fullName evidence="1">Uncharacterized protein</fullName>
    </submittedName>
</protein>
<evidence type="ECO:0000313" key="2">
    <source>
        <dbReference type="Proteomes" id="UP000240988"/>
    </source>
</evidence>
<dbReference type="Proteomes" id="UP000240988">
    <property type="component" value="Unassembled WGS sequence"/>
</dbReference>
<proteinExistence type="predicted"/>
<evidence type="ECO:0000313" key="1">
    <source>
        <dbReference type="EMBL" id="SPM34641.1"/>
    </source>
</evidence>
<dbReference type="EMBL" id="FUFA01000004">
    <property type="protein sequence ID" value="SPM34641.1"/>
    <property type="molecule type" value="Genomic_DNA"/>
</dbReference>
<accession>A0A2U3NT01</accession>
<reference evidence="1 2" key="1">
    <citation type="submission" date="2017-01" db="EMBL/GenBank/DDBJ databases">
        <authorList>
            <consortium name="Urmite Genomes"/>
        </authorList>
    </citation>
    <scope>NUCLEOTIDE SEQUENCE [LARGE SCALE GENOMIC DNA]</scope>
    <source>
        <strain evidence="1 2">AB57</strain>
    </source>
</reference>
<dbReference type="STRING" id="1841860.GCA_900157375_02464"/>
<keyword evidence="2" id="KW-1185">Reference proteome</keyword>
<gene>
    <name evidence="1" type="ORF">MRAB57_2461</name>
</gene>